<feature type="domain" description="Beta-ketoacyl-[acyl-carrier-protein] synthase III N-terminal" evidence="12">
    <location>
        <begin position="108"/>
        <end position="188"/>
    </location>
</feature>
<evidence type="ECO:0000259" key="11">
    <source>
        <dbReference type="Pfam" id="PF08541"/>
    </source>
</evidence>
<evidence type="ECO:0000256" key="8">
    <source>
        <dbReference type="ARBA" id="ARBA00023268"/>
    </source>
</evidence>
<dbReference type="NCBIfam" id="NF006829">
    <property type="entry name" value="PRK09352.1"/>
    <property type="match status" value="1"/>
</dbReference>
<reference evidence="14" key="1">
    <citation type="journal article" date="2022" name="Int. J. Syst. Evol. Microbiol.">
        <title>Anaeromyxobacter oryzae sp. nov., Anaeromyxobacter diazotrophicus sp. nov. and Anaeromyxobacter paludicola sp. nov., isolated from paddy soils.</title>
        <authorList>
            <person name="Itoh H."/>
            <person name="Xu Z."/>
            <person name="Mise K."/>
            <person name="Masuda Y."/>
            <person name="Ushijima N."/>
            <person name="Hayakawa C."/>
            <person name="Shiratori Y."/>
            <person name="Senoo K."/>
        </authorList>
    </citation>
    <scope>NUCLEOTIDE SEQUENCE [LARGE SCALE GENOMIC DNA]</scope>
    <source>
        <strain evidence="14">Red630</strain>
    </source>
</reference>
<keyword evidence="2 10" id="KW-0963">Cytoplasm</keyword>
<evidence type="ECO:0000256" key="1">
    <source>
        <dbReference type="ARBA" id="ARBA00008642"/>
    </source>
</evidence>
<feature type="active site" evidence="10">
    <location>
        <position position="258"/>
    </location>
</feature>
<dbReference type="SUPFAM" id="SSF53901">
    <property type="entry name" value="Thiolase-like"/>
    <property type="match status" value="1"/>
</dbReference>
<feature type="active site" evidence="10">
    <location>
        <position position="113"/>
    </location>
</feature>
<evidence type="ECO:0000256" key="6">
    <source>
        <dbReference type="ARBA" id="ARBA00023098"/>
    </source>
</evidence>
<keyword evidence="3 10" id="KW-0444">Lipid biosynthesis</keyword>
<evidence type="ECO:0000256" key="3">
    <source>
        <dbReference type="ARBA" id="ARBA00022516"/>
    </source>
</evidence>
<dbReference type="NCBIfam" id="TIGR00747">
    <property type="entry name" value="fabH"/>
    <property type="match status" value="1"/>
</dbReference>
<comment type="subunit">
    <text evidence="10">Homodimer.</text>
</comment>
<keyword evidence="5 10" id="KW-0276">Fatty acid metabolism</keyword>
<name>A0ABM7XD21_9BACT</name>
<gene>
    <name evidence="13" type="primary">fabH2</name>
    <name evidence="10" type="synonym">fabH</name>
    <name evidence="13" type="ORF">AMPC_28370</name>
</gene>
<comment type="function">
    <text evidence="10">Catalyzes the condensation reaction of fatty acid synthesis by the addition to an acyl acceptor of two carbons from malonyl-ACP. Catalyzes the first condensation reaction which initiates fatty acid synthesis and may therefore play a role in governing the total rate of fatty acid production. Possesses both acetoacetyl-ACP synthase and acetyl transacylase activities. Its substrate specificity determines the biosynthesis of branched-chain and/or straight-chain of fatty acids.</text>
</comment>
<comment type="catalytic activity">
    <reaction evidence="10">
        <text>malonyl-[ACP] + acetyl-CoA + H(+) = 3-oxobutanoyl-[ACP] + CO2 + CoA</text>
        <dbReference type="Rhea" id="RHEA:12080"/>
        <dbReference type="Rhea" id="RHEA-COMP:9623"/>
        <dbReference type="Rhea" id="RHEA-COMP:9625"/>
        <dbReference type="ChEBI" id="CHEBI:15378"/>
        <dbReference type="ChEBI" id="CHEBI:16526"/>
        <dbReference type="ChEBI" id="CHEBI:57287"/>
        <dbReference type="ChEBI" id="CHEBI:57288"/>
        <dbReference type="ChEBI" id="CHEBI:78449"/>
        <dbReference type="ChEBI" id="CHEBI:78450"/>
        <dbReference type="EC" id="2.3.1.180"/>
    </reaction>
</comment>
<feature type="active site" evidence="10">
    <location>
        <position position="288"/>
    </location>
</feature>
<sequence>MPRTAFAAIGTYVPPRVVTNHELATLMDTSDDWIRQRTGIEERHWVEPGVGASDLACEATKRALDQAGWQASDIEAIVYATLSSDHMFPGDGCFLNAKLGIPGVPAVDIRNQCTGFLYGLSIADAWIRTGQYRRVLLVGSEVHSTGLDVSTRGRDTAVIFGDGAGAALLEATDDPGRGVLATRLHADGRFARDLWTDAPGSVYSPRANQAQIDSGAIYPHMEGQKVFKHAVVKMPEVVREALDATGLTAADVKLLVPHQANLRISEMVQRSLGLPDERVFNNIQKYGNTTAASIPLCLAEGVAARGVARGDLVALAAFGAGFTWASALVRW</sequence>
<organism evidence="13 14">
    <name type="scientific">Anaeromyxobacter paludicola</name>
    <dbReference type="NCBI Taxonomy" id="2918171"/>
    <lineage>
        <taxon>Bacteria</taxon>
        <taxon>Pseudomonadati</taxon>
        <taxon>Myxococcota</taxon>
        <taxon>Myxococcia</taxon>
        <taxon>Myxococcales</taxon>
        <taxon>Cystobacterineae</taxon>
        <taxon>Anaeromyxobacteraceae</taxon>
        <taxon>Anaeromyxobacter</taxon>
    </lineage>
</organism>
<protein>
    <recommendedName>
        <fullName evidence="10">Beta-ketoacyl-[acyl-carrier-protein] synthase III</fullName>
        <shortName evidence="10">Beta-ketoacyl-ACP synthase III</shortName>
        <shortName evidence="10">KAS III</shortName>
        <ecNumber evidence="10">2.3.1.180</ecNumber>
    </recommendedName>
    <alternativeName>
        <fullName evidence="10">3-oxoacyl-[acyl-carrier-protein] synthase 3</fullName>
    </alternativeName>
    <alternativeName>
        <fullName evidence="10">3-oxoacyl-[acyl-carrier-protein] synthase III</fullName>
    </alternativeName>
</protein>
<dbReference type="EC" id="2.3.1.180" evidence="10"/>
<evidence type="ECO:0000313" key="13">
    <source>
        <dbReference type="EMBL" id="BDG09724.1"/>
    </source>
</evidence>
<dbReference type="PANTHER" id="PTHR34069">
    <property type="entry name" value="3-OXOACYL-[ACYL-CARRIER-PROTEIN] SYNTHASE 3"/>
    <property type="match status" value="1"/>
</dbReference>
<dbReference type="InterPro" id="IPR013747">
    <property type="entry name" value="ACP_syn_III_C"/>
</dbReference>
<evidence type="ECO:0000256" key="4">
    <source>
        <dbReference type="ARBA" id="ARBA00022679"/>
    </source>
</evidence>
<dbReference type="EMBL" id="AP025592">
    <property type="protein sequence ID" value="BDG09724.1"/>
    <property type="molecule type" value="Genomic_DNA"/>
</dbReference>
<dbReference type="InterPro" id="IPR004655">
    <property type="entry name" value="FabH"/>
</dbReference>
<dbReference type="CDD" id="cd00830">
    <property type="entry name" value="KAS_III"/>
    <property type="match status" value="1"/>
</dbReference>
<feature type="domain" description="Beta-ketoacyl-[acyl-carrier-protein] synthase III C-terminal" evidence="11">
    <location>
        <begin position="242"/>
        <end position="331"/>
    </location>
</feature>
<evidence type="ECO:0000256" key="2">
    <source>
        <dbReference type="ARBA" id="ARBA00022490"/>
    </source>
</evidence>
<accession>A0ABM7XD21</accession>
<evidence type="ECO:0000313" key="14">
    <source>
        <dbReference type="Proteomes" id="UP001162734"/>
    </source>
</evidence>
<proteinExistence type="inferred from homology"/>
<keyword evidence="14" id="KW-1185">Reference proteome</keyword>
<dbReference type="HAMAP" id="MF_01815">
    <property type="entry name" value="FabH"/>
    <property type="match status" value="1"/>
</dbReference>
<comment type="subcellular location">
    <subcellularLocation>
        <location evidence="10">Cytoplasm</location>
    </subcellularLocation>
</comment>
<dbReference type="Proteomes" id="UP001162734">
    <property type="component" value="Chromosome"/>
</dbReference>
<comment type="pathway">
    <text evidence="10">Lipid metabolism; fatty acid biosynthesis.</text>
</comment>
<evidence type="ECO:0000256" key="10">
    <source>
        <dbReference type="HAMAP-Rule" id="MF_01815"/>
    </source>
</evidence>
<evidence type="ECO:0000256" key="5">
    <source>
        <dbReference type="ARBA" id="ARBA00022832"/>
    </source>
</evidence>
<dbReference type="InterPro" id="IPR013751">
    <property type="entry name" value="ACP_syn_III_N"/>
</dbReference>
<keyword evidence="8 10" id="KW-0511">Multifunctional enzyme</keyword>
<dbReference type="Gene3D" id="3.40.47.10">
    <property type="match status" value="1"/>
</dbReference>
<keyword evidence="9 10" id="KW-0012">Acyltransferase</keyword>
<dbReference type="PANTHER" id="PTHR34069:SF2">
    <property type="entry name" value="BETA-KETOACYL-[ACYL-CARRIER-PROTEIN] SYNTHASE III"/>
    <property type="match status" value="1"/>
</dbReference>
<dbReference type="RefSeq" id="WP_248341999.1">
    <property type="nucleotide sequence ID" value="NZ_AP025592.1"/>
</dbReference>
<evidence type="ECO:0000256" key="9">
    <source>
        <dbReference type="ARBA" id="ARBA00023315"/>
    </source>
</evidence>
<comment type="domain">
    <text evidence="10">The last Arg residue of the ACP-binding site is essential for the weak association between ACP/AcpP and FabH.</text>
</comment>
<feature type="region of interest" description="ACP-binding" evidence="10">
    <location>
        <begin position="259"/>
        <end position="263"/>
    </location>
</feature>
<evidence type="ECO:0000259" key="12">
    <source>
        <dbReference type="Pfam" id="PF08545"/>
    </source>
</evidence>
<evidence type="ECO:0000256" key="7">
    <source>
        <dbReference type="ARBA" id="ARBA00023160"/>
    </source>
</evidence>
<keyword evidence="6 10" id="KW-0443">Lipid metabolism</keyword>
<dbReference type="Pfam" id="PF08545">
    <property type="entry name" value="ACP_syn_III"/>
    <property type="match status" value="1"/>
</dbReference>
<dbReference type="Pfam" id="PF08541">
    <property type="entry name" value="ACP_syn_III_C"/>
    <property type="match status" value="1"/>
</dbReference>
<dbReference type="InterPro" id="IPR016039">
    <property type="entry name" value="Thiolase-like"/>
</dbReference>
<keyword evidence="7 10" id="KW-0275">Fatty acid biosynthesis</keyword>
<comment type="similarity">
    <text evidence="1 10">Belongs to the thiolase-like superfamily. FabH family.</text>
</comment>
<keyword evidence="4 10" id="KW-0808">Transferase</keyword>